<evidence type="ECO:0000313" key="4">
    <source>
        <dbReference type="Proteomes" id="UP001189429"/>
    </source>
</evidence>
<proteinExistence type="predicted"/>
<feature type="region of interest" description="Disordered" evidence="1">
    <location>
        <begin position="398"/>
        <end position="449"/>
    </location>
</feature>
<protein>
    <submittedName>
        <fullName evidence="3">Uncharacterized protein</fullName>
    </submittedName>
</protein>
<evidence type="ECO:0000256" key="1">
    <source>
        <dbReference type="SAM" id="MobiDB-lite"/>
    </source>
</evidence>
<feature type="region of interest" description="Disordered" evidence="1">
    <location>
        <begin position="464"/>
        <end position="519"/>
    </location>
</feature>
<dbReference type="EMBL" id="CAUYUJ010003247">
    <property type="protein sequence ID" value="CAK0804500.1"/>
    <property type="molecule type" value="Genomic_DNA"/>
</dbReference>
<keyword evidence="2" id="KW-1133">Transmembrane helix</keyword>
<evidence type="ECO:0000313" key="3">
    <source>
        <dbReference type="EMBL" id="CAK0804500.1"/>
    </source>
</evidence>
<evidence type="ECO:0000256" key="2">
    <source>
        <dbReference type="SAM" id="Phobius"/>
    </source>
</evidence>
<keyword evidence="4" id="KW-1185">Reference proteome</keyword>
<keyword evidence="2" id="KW-0812">Transmembrane</keyword>
<sequence>MVVLSRGRVGRYAVLKSFGLMVVARLACTMLITDVIVLLTLFVVELGIQPAVVFRMGVLEIAVLAASVLLSLAVVLVLVGAASHEGVTTKADFTLQAGASGNQVLAEWRDHLDKFSARGNEVQFCRMQHLEVELARRLLLEPDLLGAIQASRCEKVERLQAAPDRQKWVATWAGCPSHATREPDVIGDEWHDMSGRLGGLGGGSDQTCAAQDLGDIQWAVWTNGGDGFKFQRDEAGARWINRPRDGQPYGPISTGGFAIDPMDPALARAGWEPVQVNEDGHLAAGCHGAAPREVAPVQTSRSGADCAINIATAGAYALTFGLAFRIDCSSALSCLNLPGLSAATDAAVLRPNTYAAAGLGAHPGLPAADARAASPVRRFVSAGAWPACAGHAAADAPWRAPGGEGHPAALGGSSSVQVPPLQGQQLHTGPRVPGFAPRPGSPGGADRALDVGADDVQIGFTAWAPGRAMTGGGGAATSRSSRCSDVFVEPRGSSTLGVPSGSAASPREGPNPSERPPET</sequence>
<comment type="caution">
    <text evidence="3">The sequence shown here is derived from an EMBL/GenBank/DDBJ whole genome shotgun (WGS) entry which is preliminary data.</text>
</comment>
<organism evidence="3 4">
    <name type="scientific">Prorocentrum cordatum</name>
    <dbReference type="NCBI Taxonomy" id="2364126"/>
    <lineage>
        <taxon>Eukaryota</taxon>
        <taxon>Sar</taxon>
        <taxon>Alveolata</taxon>
        <taxon>Dinophyceae</taxon>
        <taxon>Prorocentrales</taxon>
        <taxon>Prorocentraceae</taxon>
        <taxon>Prorocentrum</taxon>
    </lineage>
</organism>
<gene>
    <name evidence="3" type="ORF">PCOR1329_LOCUS11285</name>
</gene>
<dbReference type="Proteomes" id="UP001189429">
    <property type="component" value="Unassembled WGS sequence"/>
</dbReference>
<reference evidence="3" key="1">
    <citation type="submission" date="2023-10" db="EMBL/GenBank/DDBJ databases">
        <authorList>
            <person name="Chen Y."/>
            <person name="Shah S."/>
            <person name="Dougan E. K."/>
            <person name="Thang M."/>
            <person name="Chan C."/>
        </authorList>
    </citation>
    <scope>NUCLEOTIDE SEQUENCE [LARGE SCALE GENOMIC DNA]</scope>
</reference>
<keyword evidence="2" id="KW-0472">Membrane</keyword>
<feature type="transmembrane region" description="Helical" evidence="2">
    <location>
        <begin position="20"/>
        <end position="44"/>
    </location>
</feature>
<name>A0ABN9QKZ8_9DINO</name>
<feature type="compositionally biased region" description="Polar residues" evidence="1">
    <location>
        <begin position="412"/>
        <end position="427"/>
    </location>
</feature>
<accession>A0ABN9QKZ8</accession>
<feature type="transmembrane region" description="Helical" evidence="2">
    <location>
        <begin position="56"/>
        <end position="82"/>
    </location>
</feature>